<dbReference type="Proteomes" id="UP000278733">
    <property type="component" value="Chromosome"/>
</dbReference>
<evidence type="ECO:0000313" key="3">
    <source>
        <dbReference type="Proteomes" id="UP000278733"/>
    </source>
</evidence>
<dbReference type="AlphaFoldDB" id="A0A3S4UPE0"/>
<sequence length="193" mass="22492">MFCFGYVKEKVLAQDVNGKLEYFDGDLAERDIRHCIDKYQTKCTDEDELIELNELANDLNHVDFGCEFEVDEWLADATGSFEELFGELSQRNFKELSPNFIWCVQAIIYATRLFEQEFKMTKENNGWISVEDRLPELDDDGTSESLLLYGSEVFSSHKFRFVGYFNGEEFLTSDSVEMKVTHWQTIPEPPKVD</sequence>
<proteinExistence type="predicted"/>
<dbReference type="InterPro" id="IPR007539">
    <property type="entry name" value="DUF551"/>
</dbReference>
<evidence type="ECO:0000313" key="2">
    <source>
        <dbReference type="EMBL" id="VEH66642.1"/>
    </source>
</evidence>
<reference evidence="2 3" key="1">
    <citation type="submission" date="2018-12" db="EMBL/GenBank/DDBJ databases">
        <authorList>
            <consortium name="Pathogen Informatics"/>
        </authorList>
    </citation>
    <scope>NUCLEOTIDE SEQUENCE [LARGE SCALE GENOMIC DNA]</scope>
    <source>
        <strain evidence="2 3">NCTC8284</strain>
    </source>
</reference>
<feature type="domain" description="DUF551" evidence="1">
    <location>
        <begin position="126"/>
        <end position="191"/>
    </location>
</feature>
<gene>
    <name evidence="2" type="ORF">NCTC8284_01814</name>
</gene>
<dbReference type="KEGG" id="rpne:NCTC8284_01814"/>
<accession>A0A3S4UPE0</accession>
<organism evidence="2 3">
    <name type="scientific">Rodentibacter pneumotropicus</name>
    <dbReference type="NCBI Taxonomy" id="758"/>
    <lineage>
        <taxon>Bacteria</taxon>
        <taxon>Pseudomonadati</taxon>
        <taxon>Pseudomonadota</taxon>
        <taxon>Gammaproteobacteria</taxon>
        <taxon>Pasteurellales</taxon>
        <taxon>Pasteurellaceae</taxon>
        <taxon>Rodentibacter</taxon>
    </lineage>
</organism>
<dbReference type="EMBL" id="LR134405">
    <property type="protein sequence ID" value="VEH66642.1"/>
    <property type="molecule type" value="Genomic_DNA"/>
</dbReference>
<protein>
    <submittedName>
        <fullName evidence="2">Protein of uncharacterized function (DUF551)</fullName>
    </submittedName>
</protein>
<evidence type="ECO:0000259" key="1">
    <source>
        <dbReference type="Pfam" id="PF04448"/>
    </source>
</evidence>
<name>A0A3S4UPE0_9PAST</name>
<dbReference type="Pfam" id="PF04448">
    <property type="entry name" value="DUF551"/>
    <property type="match status" value="1"/>
</dbReference>